<sequence>MPWCTSSVPNRAAYPARKYIQI</sequence>
<proteinExistence type="predicted"/>
<accession>A0A2P2N739</accession>
<organism evidence="1">
    <name type="scientific">Rhizophora mucronata</name>
    <name type="common">Asiatic mangrove</name>
    <dbReference type="NCBI Taxonomy" id="61149"/>
    <lineage>
        <taxon>Eukaryota</taxon>
        <taxon>Viridiplantae</taxon>
        <taxon>Streptophyta</taxon>
        <taxon>Embryophyta</taxon>
        <taxon>Tracheophyta</taxon>
        <taxon>Spermatophyta</taxon>
        <taxon>Magnoliopsida</taxon>
        <taxon>eudicotyledons</taxon>
        <taxon>Gunneridae</taxon>
        <taxon>Pentapetalae</taxon>
        <taxon>rosids</taxon>
        <taxon>fabids</taxon>
        <taxon>Malpighiales</taxon>
        <taxon>Rhizophoraceae</taxon>
        <taxon>Rhizophora</taxon>
    </lineage>
</organism>
<name>A0A2P2N739_RHIMU</name>
<dbReference type="EMBL" id="GGEC01057804">
    <property type="protein sequence ID" value="MBX38288.1"/>
    <property type="molecule type" value="Transcribed_RNA"/>
</dbReference>
<protein>
    <submittedName>
        <fullName evidence="1">Uncharacterized protein</fullName>
    </submittedName>
</protein>
<dbReference type="AlphaFoldDB" id="A0A2P2N739"/>
<evidence type="ECO:0000313" key="1">
    <source>
        <dbReference type="EMBL" id="MBX38288.1"/>
    </source>
</evidence>
<reference evidence="1" key="1">
    <citation type="submission" date="2018-02" db="EMBL/GenBank/DDBJ databases">
        <title>Rhizophora mucronata_Transcriptome.</title>
        <authorList>
            <person name="Meera S.P."/>
            <person name="Sreeshan A."/>
            <person name="Augustine A."/>
        </authorList>
    </citation>
    <scope>NUCLEOTIDE SEQUENCE</scope>
    <source>
        <tissue evidence="1">Leaf</tissue>
    </source>
</reference>